<dbReference type="AlphaFoldDB" id="A0AAP0J4J0"/>
<feature type="chain" id="PRO_5042811935" description="Secreted protein" evidence="1">
    <location>
        <begin position="19"/>
        <end position="64"/>
    </location>
</feature>
<evidence type="ECO:0000313" key="3">
    <source>
        <dbReference type="Proteomes" id="UP001419268"/>
    </source>
</evidence>
<feature type="signal peptide" evidence="1">
    <location>
        <begin position="1"/>
        <end position="18"/>
    </location>
</feature>
<reference evidence="2 3" key="1">
    <citation type="submission" date="2024-01" db="EMBL/GenBank/DDBJ databases">
        <title>Genome assemblies of Stephania.</title>
        <authorList>
            <person name="Yang L."/>
        </authorList>
    </citation>
    <scope>NUCLEOTIDE SEQUENCE [LARGE SCALE GENOMIC DNA]</scope>
    <source>
        <strain evidence="2">JXDWG</strain>
        <tissue evidence="2">Leaf</tissue>
    </source>
</reference>
<protein>
    <recommendedName>
        <fullName evidence="4">Secreted protein</fullName>
    </recommendedName>
</protein>
<evidence type="ECO:0000313" key="2">
    <source>
        <dbReference type="EMBL" id="KAK9125956.1"/>
    </source>
</evidence>
<keyword evidence="3" id="KW-1185">Reference proteome</keyword>
<organism evidence="2 3">
    <name type="scientific">Stephania cephalantha</name>
    <dbReference type="NCBI Taxonomy" id="152367"/>
    <lineage>
        <taxon>Eukaryota</taxon>
        <taxon>Viridiplantae</taxon>
        <taxon>Streptophyta</taxon>
        <taxon>Embryophyta</taxon>
        <taxon>Tracheophyta</taxon>
        <taxon>Spermatophyta</taxon>
        <taxon>Magnoliopsida</taxon>
        <taxon>Ranunculales</taxon>
        <taxon>Menispermaceae</taxon>
        <taxon>Menispermoideae</taxon>
        <taxon>Cissampelideae</taxon>
        <taxon>Stephania</taxon>
    </lineage>
</organism>
<name>A0AAP0J4J0_9MAGN</name>
<gene>
    <name evidence="2" type="ORF">Scep_014802</name>
</gene>
<dbReference type="Proteomes" id="UP001419268">
    <property type="component" value="Unassembled WGS sequence"/>
</dbReference>
<keyword evidence="1" id="KW-0732">Signal</keyword>
<dbReference type="EMBL" id="JBBNAG010000006">
    <property type="protein sequence ID" value="KAK9125956.1"/>
    <property type="molecule type" value="Genomic_DNA"/>
</dbReference>
<proteinExistence type="predicted"/>
<evidence type="ECO:0008006" key="4">
    <source>
        <dbReference type="Google" id="ProtNLM"/>
    </source>
</evidence>
<accession>A0AAP0J4J0</accession>
<comment type="caution">
    <text evidence="2">The sequence shown here is derived from an EMBL/GenBank/DDBJ whole genome shotgun (WGS) entry which is preliminary data.</text>
</comment>
<evidence type="ECO:0000256" key="1">
    <source>
        <dbReference type="SAM" id="SignalP"/>
    </source>
</evidence>
<sequence length="64" mass="7400">MWTSFYFMFILYSLQVMASKGKKWYVVFSGGKHVCSRHGRNVASPYMGTRVVATDLAQPKKRHL</sequence>